<dbReference type="InterPro" id="IPR016039">
    <property type="entry name" value="Thiolase-like"/>
</dbReference>
<dbReference type="InterPro" id="IPR013751">
    <property type="entry name" value="ACP_syn_III_N"/>
</dbReference>
<dbReference type="RefSeq" id="WP_093208540.1">
    <property type="nucleotide sequence ID" value="NZ_FNGS01000011.1"/>
</dbReference>
<feature type="domain" description="Beta-ketoacyl-[acyl-carrier-protein] synthase III C-terminal" evidence="3">
    <location>
        <begin position="228"/>
        <end position="313"/>
    </location>
</feature>
<dbReference type="GO" id="GO:0006633">
    <property type="term" value="P:fatty acid biosynthetic process"/>
    <property type="evidence" value="ECO:0007669"/>
    <property type="project" value="InterPro"/>
</dbReference>
<dbReference type="AlphaFoldDB" id="A0A1G9XS34"/>
<dbReference type="SUPFAM" id="SSF53901">
    <property type="entry name" value="Thiolase-like"/>
    <property type="match status" value="1"/>
</dbReference>
<dbReference type="GO" id="GO:0004315">
    <property type="term" value="F:3-oxoacyl-[acyl-carrier-protein] synthase activity"/>
    <property type="evidence" value="ECO:0007669"/>
    <property type="project" value="InterPro"/>
</dbReference>
<dbReference type="PANTHER" id="PTHR34069">
    <property type="entry name" value="3-OXOACYL-[ACYL-CARRIER-PROTEIN] SYNTHASE 3"/>
    <property type="match status" value="1"/>
</dbReference>
<accession>A0A1G9XS34</accession>
<evidence type="ECO:0000256" key="1">
    <source>
        <dbReference type="ARBA" id="ARBA00022679"/>
    </source>
</evidence>
<dbReference type="Pfam" id="PF08545">
    <property type="entry name" value="ACP_syn_III"/>
    <property type="match status" value="1"/>
</dbReference>
<feature type="domain" description="Beta-ketoacyl-[acyl-carrier-protein] synthase III N-terminal" evidence="4">
    <location>
        <begin position="106"/>
        <end position="177"/>
    </location>
</feature>
<evidence type="ECO:0000259" key="3">
    <source>
        <dbReference type="Pfam" id="PF08541"/>
    </source>
</evidence>
<dbReference type="InterPro" id="IPR013747">
    <property type="entry name" value="ACP_syn_III_C"/>
</dbReference>
<keyword evidence="6" id="KW-1185">Reference proteome</keyword>
<proteinExistence type="predicted"/>
<dbReference type="STRING" id="563176.SAMN04488090_4735"/>
<dbReference type="EMBL" id="FNGS01000011">
    <property type="protein sequence ID" value="SDM99632.1"/>
    <property type="molecule type" value="Genomic_DNA"/>
</dbReference>
<keyword evidence="2" id="KW-0012">Acyltransferase</keyword>
<evidence type="ECO:0000259" key="4">
    <source>
        <dbReference type="Pfam" id="PF08545"/>
    </source>
</evidence>
<reference evidence="5 6" key="1">
    <citation type="submission" date="2016-10" db="EMBL/GenBank/DDBJ databases">
        <authorList>
            <person name="de Groot N.N."/>
        </authorList>
    </citation>
    <scope>NUCLEOTIDE SEQUENCE [LARGE SCALE GENOMIC DNA]</scope>
    <source>
        <strain evidence="5 6">DSM 21668</strain>
    </source>
</reference>
<evidence type="ECO:0000313" key="5">
    <source>
        <dbReference type="EMBL" id="SDM99632.1"/>
    </source>
</evidence>
<dbReference type="PANTHER" id="PTHR34069:SF2">
    <property type="entry name" value="BETA-KETOACYL-[ACYL-CARRIER-PROTEIN] SYNTHASE III"/>
    <property type="match status" value="1"/>
</dbReference>
<dbReference type="Proteomes" id="UP000198901">
    <property type="component" value="Unassembled WGS sequence"/>
</dbReference>
<dbReference type="GO" id="GO:0044550">
    <property type="term" value="P:secondary metabolite biosynthetic process"/>
    <property type="evidence" value="ECO:0007669"/>
    <property type="project" value="TreeGrafter"/>
</dbReference>
<keyword evidence="1" id="KW-0808">Transferase</keyword>
<evidence type="ECO:0000256" key="2">
    <source>
        <dbReference type="ARBA" id="ARBA00023315"/>
    </source>
</evidence>
<dbReference type="Pfam" id="PF08541">
    <property type="entry name" value="ACP_syn_III_C"/>
    <property type="match status" value="1"/>
</dbReference>
<name>A0A1G9XS34_9BACT</name>
<evidence type="ECO:0000313" key="6">
    <source>
        <dbReference type="Proteomes" id="UP000198901"/>
    </source>
</evidence>
<dbReference type="CDD" id="cd00830">
    <property type="entry name" value="KAS_III"/>
    <property type="match status" value="1"/>
</dbReference>
<gene>
    <name evidence="5" type="ORF">SAMN04488090_4735</name>
</gene>
<dbReference type="OrthoDB" id="9815506at2"/>
<sequence length="314" mass="34087">MYINAISSYLPEQVVTNEHFARLNGLSDQWIVERTGIRERRKAAPHENTNTMAIEAVRQGLALLPYPVQEIDLIVGATYTPYDTIVSLAHAVQHDLQIPDIPVVSVSSACSSLLNALEVVQGYFCMKKATRALVVVSDNNTAYSNDEDKVAGHLWGDGAAALFLSADRVSEGDFKIVDILTGGAATAGKAMEGVVLKPKDGGFVMPNGRDVFINAVVYMPRASRQILGRNGMTLDDVDWVLPHQANFRISKKVMEELGLPMDKLLSNIQYLGNTGCAGCAIGLDENKYRFQKGDKIVVTTFGGGYSFGAMLVEA</sequence>
<organism evidence="5 6">
    <name type="scientific">Siphonobacter aquaeclarae</name>
    <dbReference type="NCBI Taxonomy" id="563176"/>
    <lineage>
        <taxon>Bacteria</taxon>
        <taxon>Pseudomonadati</taxon>
        <taxon>Bacteroidota</taxon>
        <taxon>Cytophagia</taxon>
        <taxon>Cytophagales</taxon>
        <taxon>Cytophagaceae</taxon>
        <taxon>Siphonobacter</taxon>
    </lineage>
</organism>
<protein>
    <submittedName>
        <fullName evidence="5">3-oxoacyl-[acyl-carrier-protein] synthase-3</fullName>
    </submittedName>
</protein>
<dbReference type="Gene3D" id="3.40.47.10">
    <property type="match status" value="1"/>
</dbReference>